<feature type="compositionally biased region" description="Basic and acidic residues" evidence="1">
    <location>
        <begin position="731"/>
        <end position="789"/>
    </location>
</feature>
<feature type="region of interest" description="Disordered" evidence="1">
    <location>
        <begin position="848"/>
        <end position="871"/>
    </location>
</feature>
<name>A0A370I1B9_9NOCA</name>
<organism evidence="3 4">
    <name type="scientific">Nocardia pseudobrasiliensis</name>
    <dbReference type="NCBI Taxonomy" id="45979"/>
    <lineage>
        <taxon>Bacteria</taxon>
        <taxon>Bacillati</taxon>
        <taxon>Actinomycetota</taxon>
        <taxon>Actinomycetes</taxon>
        <taxon>Mycobacteriales</taxon>
        <taxon>Nocardiaceae</taxon>
        <taxon>Nocardia</taxon>
    </lineage>
</organism>
<feature type="compositionally biased region" description="Low complexity" evidence="1">
    <location>
        <begin position="560"/>
        <end position="576"/>
    </location>
</feature>
<feature type="compositionally biased region" description="Basic and acidic residues" evidence="1">
    <location>
        <begin position="577"/>
        <end position="591"/>
    </location>
</feature>
<dbReference type="Pfam" id="PF25547">
    <property type="entry name" value="WXG100_2"/>
    <property type="match status" value="1"/>
</dbReference>
<dbReference type="EMBL" id="QQBC01000008">
    <property type="protein sequence ID" value="RDI64533.1"/>
    <property type="molecule type" value="Genomic_DNA"/>
</dbReference>
<gene>
    <name evidence="3" type="ORF">DFR76_108366</name>
</gene>
<evidence type="ECO:0000313" key="4">
    <source>
        <dbReference type="Proteomes" id="UP000254869"/>
    </source>
</evidence>
<comment type="caution">
    <text evidence="3">The sequence shown here is derived from an EMBL/GenBank/DDBJ whole genome shotgun (WGS) entry which is preliminary data.</text>
</comment>
<sequence>MDLPAELRWLGWVAGSAWPEGDEDRMWAVAADWRKAAAELRDLLPDLAAARRQTIAAYPWGEGREAMVASLDKLGSGPQSIHHLAEILDQVAESADGVGTEIQYTKWLIISTLGLLAVEIAAAWVFPPTAPAVEAAATVATRMAIRLLGERAVSFIARYAARFGEHALVKFLAQHVVIGTAISVGQDFVLQEVQVLQGHRKGIDWNRIGATAYTAAVGGAIGGPVGEQFSKFGTRVTLPGGRWGEAFKGAVIGTGAGMIGAVGSWGIGAWVNGGAWDPRVLTSSASFGALVGGGKGFRHAGAGSARPGTSRYEAPEAGPMGGPEGPRARVAPDEGGRATNGDGSHPAQRPDGSGDTGSSDNRAPGARPSGDEGHSGSRDATRQRAASPGDESSGGTSHPVRAEGPPRDHLSPRPEDTAEVRPSNSRAHRALPSSDEVLSRSEGSGAVSQGRSGEGPGLSRADGELSSGGEVFSRPEGEGEVRQGRSGDRPGLSRAEEVVPSGGEVLSRSEGSGAVSQGRSGEGPGLSRADGELSSGGEVLSRPEGEGEVAQGRSGERASLSEGEGVLSSRGELSSEGSRDLPRGRSEERSGLSEGVGGSLSGGEVLSRPEGSGDVAQGRSGQGVGRDAVVPEGRSGAGVAGRGVGDGSHSVPQRVGVERHSGESARGGEVKASPVERDGHSARGGVVAGGQARSGATGSGEAGSGGARSLAAEHGRAGGGAEESGAAVRAGRKDSAVGRVDEGRSGLERASGVREEAESSVYEHDSRGMGDSAREVDGTRRAVGERRRFDMADEAREQVGGLAREREALRRELPRLRAGIEDAAGRERLAADAAELVGRGRDAEIERLRAQTMRVDPTPEEVAAGRGSEMQRKQAAIDELDRVAGEFHDQRERVFAVTEEITKVAGEDYLRSEGARVVSDRVGLAEGDPPKVIVVGLRSDRAGDSPHEAALTAALGRSPELAEALARPGATVEYVRIAVDSAGRAHAQSMESPSARDFVPERVPQTQPRPASDEPAPPRIPEEEREIEIPDMSSKVPYTPRYFTPSPISDYTAPQPPDNSVWGDPHPEHVFVRPLTGFGEYSEFNCSSGEFAPATTDVGAHIGGVYAPLGDVSVVFYRERGALMLRIDDVVIGLDGVETDWDMGNDGVARFRILMNGATIWERRYDAVPADGDIGRFVYEVMGNDLRRARLFAKPR</sequence>
<dbReference type="InterPro" id="IPR057746">
    <property type="entry name" value="CpnT-like_N"/>
</dbReference>
<reference evidence="3 4" key="1">
    <citation type="submission" date="2018-07" db="EMBL/GenBank/DDBJ databases">
        <title>Genomic Encyclopedia of Type Strains, Phase IV (KMG-IV): sequencing the most valuable type-strain genomes for metagenomic binning, comparative biology and taxonomic classification.</title>
        <authorList>
            <person name="Goeker M."/>
        </authorList>
    </citation>
    <scope>NUCLEOTIDE SEQUENCE [LARGE SCALE GENOMIC DNA]</scope>
    <source>
        <strain evidence="3 4">DSM 44290</strain>
    </source>
</reference>
<dbReference type="STRING" id="1210086.GCA_001613105_05533"/>
<keyword evidence="4" id="KW-1185">Reference proteome</keyword>
<feature type="region of interest" description="Disordered" evidence="1">
    <location>
        <begin position="299"/>
        <end position="789"/>
    </location>
</feature>
<feature type="compositionally biased region" description="Basic and acidic residues" evidence="1">
    <location>
        <begin position="326"/>
        <end position="336"/>
    </location>
</feature>
<feature type="region of interest" description="Disordered" evidence="1">
    <location>
        <begin position="985"/>
        <end position="1020"/>
    </location>
</feature>
<proteinExistence type="predicted"/>
<feature type="compositionally biased region" description="Low complexity" evidence="1">
    <location>
        <begin position="683"/>
        <end position="696"/>
    </location>
</feature>
<feature type="compositionally biased region" description="Basic and acidic residues" evidence="1">
    <location>
        <begin position="369"/>
        <end position="382"/>
    </location>
</feature>
<accession>A0A370I1B9</accession>
<evidence type="ECO:0000256" key="1">
    <source>
        <dbReference type="SAM" id="MobiDB-lite"/>
    </source>
</evidence>
<evidence type="ECO:0000259" key="2">
    <source>
        <dbReference type="Pfam" id="PF25547"/>
    </source>
</evidence>
<protein>
    <recommendedName>
        <fullName evidence="2">Outer membrane channel protein CpnT-like N-terminal domain-containing protein</fullName>
    </recommendedName>
</protein>
<feature type="compositionally biased region" description="Gly residues" evidence="1">
    <location>
        <begin position="697"/>
        <end position="706"/>
    </location>
</feature>
<feature type="compositionally biased region" description="Basic and acidic residues" evidence="1">
    <location>
        <begin position="656"/>
        <end position="681"/>
    </location>
</feature>
<evidence type="ECO:0000313" key="3">
    <source>
        <dbReference type="EMBL" id="RDI64533.1"/>
    </source>
</evidence>
<dbReference type="AlphaFoldDB" id="A0A370I1B9"/>
<feature type="compositionally biased region" description="Gly residues" evidence="1">
    <location>
        <begin position="635"/>
        <end position="646"/>
    </location>
</feature>
<feature type="compositionally biased region" description="Basic and acidic residues" evidence="1">
    <location>
        <begin position="400"/>
        <end position="419"/>
    </location>
</feature>
<dbReference type="Proteomes" id="UP000254869">
    <property type="component" value="Unassembled WGS sequence"/>
</dbReference>
<feature type="compositionally biased region" description="Basic and acidic residues" evidence="1">
    <location>
        <begin position="473"/>
        <end position="488"/>
    </location>
</feature>
<feature type="domain" description="Outer membrane channel protein CpnT-like N-terminal" evidence="2">
    <location>
        <begin position="2"/>
        <end position="143"/>
    </location>
</feature>